<sequence>MNLPIKLLGNRRFASRRSIIKWGVVALGMGMITPIPRALTAKKNQGIKSLIINDDDLGIINFALLLEEIQFTFYTAVSKSNKITDSREISYIKSLLYHQGEHINYLREILGNKAIFKSGDLSFNKAGLAAKVSDRTQILDTAVTLEDLGVHAYNGIATLIKNPTYLLAISSIVSVEARHAAGVRGLLGRSVTEPNRDRAFSKAELLQVLNPFLGRSYDELYTPKQVISIVKSLNILKNPVTGTLIA</sequence>
<name>K9VZR0_9CYAN</name>
<gene>
    <name evidence="2" type="ORF">Cri9333_1760</name>
</gene>
<keyword evidence="1" id="KW-0812">Transmembrane</keyword>
<dbReference type="EMBL" id="CP003620">
    <property type="protein sequence ID" value="AFZ12645.1"/>
    <property type="molecule type" value="Genomic_DNA"/>
</dbReference>
<dbReference type="KEGG" id="cep:Cri9333_1760"/>
<organism evidence="2 3">
    <name type="scientific">Crinalium epipsammum PCC 9333</name>
    <dbReference type="NCBI Taxonomy" id="1173022"/>
    <lineage>
        <taxon>Bacteria</taxon>
        <taxon>Bacillati</taxon>
        <taxon>Cyanobacteriota</taxon>
        <taxon>Cyanophyceae</taxon>
        <taxon>Gomontiellales</taxon>
        <taxon>Gomontiellaceae</taxon>
        <taxon>Crinalium</taxon>
    </lineage>
</organism>
<evidence type="ECO:0000313" key="3">
    <source>
        <dbReference type="Proteomes" id="UP000010472"/>
    </source>
</evidence>
<evidence type="ECO:0000313" key="2">
    <source>
        <dbReference type="EMBL" id="AFZ12645.1"/>
    </source>
</evidence>
<proteinExistence type="predicted"/>
<dbReference type="Pfam" id="PF13668">
    <property type="entry name" value="Ferritin_2"/>
    <property type="match status" value="1"/>
</dbReference>
<dbReference type="OrthoDB" id="954262at2"/>
<dbReference type="AlphaFoldDB" id="K9VZR0"/>
<dbReference type="STRING" id="1173022.Cri9333_1760"/>
<reference evidence="2 3" key="1">
    <citation type="submission" date="2012-06" db="EMBL/GenBank/DDBJ databases">
        <title>Finished chromosome of genome of Crinalium epipsammum PCC 9333.</title>
        <authorList>
            <consortium name="US DOE Joint Genome Institute"/>
            <person name="Gugger M."/>
            <person name="Coursin T."/>
            <person name="Rippka R."/>
            <person name="Tandeau De Marsac N."/>
            <person name="Huntemann M."/>
            <person name="Wei C.-L."/>
            <person name="Han J."/>
            <person name="Detter J.C."/>
            <person name="Han C."/>
            <person name="Tapia R."/>
            <person name="Davenport K."/>
            <person name="Daligault H."/>
            <person name="Erkkila T."/>
            <person name="Gu W."/>
            <person name="Munk A.C.C."/>
            <person name="Teshima H."/>
            <person name="Xu Y."/>
            <person name="Chain P."/>
            <person name="Chen A."/>
            <person name="Krypides N."/>
            <person name="Mavromatis K."/>
            <person name="Markowitz V."/>
            <person name="Szeto E."/>
            <person name="Ivanova N."/>
            <person name="Mikhailova N."/>
            <person name="Ovchinnikova G."/>
            <person name="Pagani I."/>
            <person name="Pati A."/>
            <person name="Goodwin L."/>
            <person name="Peters L."/>
            <person name="Pitluck S."/>
            <person name="Woyke T."/>
            <person name="Kerfeld C."/>
        </authorList>
    </citation>
    <scope>NUCLEOTIDE SEQUENCE [LARGE SCALE GENOMIC DNA]</scope>
    <source>
        <strain evidence="2 3">PCC 9333</strain>
    </source>
</reference>
<protein>
    <recommendedName>
        <fullName evidence="4">Ferritin-like domain-containing protein</fullName>
    </recommendedName>
</protein>
<dbReference type="HOGENOM" id="CLU_029630_4_0_3"/>
<dbReference type="eggNOG" id="COG1633">
    <property type="taxonomic scope" value="Bacteria"/>
</dbReference>
<keyword evidence="1" id="KW-0472">Membrane</keyword>
<dbReference type="SUPFAM" id="SSF47240">
    <property type="entry name" value="Ferritin-like"/>
    <property type="match status" value="1"/>
</dbReference>
<feature type="transmembrane region" description="Helical" evidence="1">
    <location>
        <begin position="20"/>
        <end position="39"/>
    </location>
</feature>
<accession>K9VZR0</accession>
<evidence type="ECO:0008006" key="4">
    <source>
        <dbReference type="Google" id="ProtNLM"/>
    </source>
</evidence>
<dbReference type="RefSeq" id="WP_015202763.1">
    <property type="nucleotide sequence ID" value="NC_019753.1"/>
</dbReference>
<dbReference type="PATRIC" id="fig|1173022.3.peg.1904"/>
<keyword evidence="1" id="KW-1133">Transmembrane helix</keyword>
<keyword evidence="3" id="KW-1185">Reference proteome</keyword>
<dbReference type="InterPro" id="IPR009078">
    <property type="entry name" value="Ferritin-like_SF"/>
</dbReference>
<evidence type="ECO:0000256" key="1">
    <source>
        <dbReference type="SAM" id="Phobius"/>
    </source>
</evidence>
<dbReference type="Proteomes" id="UP000010472">
    <property type="component" value="Chromosome"/>
</dbReference>